<comment type="subunit">
    <text evidence="2">Monomer. Binds 30S ribosomal subunits, but not 50S ribosomal subunits or 70S ribosomes.</text>
</comment>
<evidence type="ECO:0000256" key="1">
    <source>
        <dbReference type="ARBA" id="ARBA00022517"/>
    </source>
</evidence>
<evidence type="ECO:0000313" key="3">
    <source>
        <dbReference type="EMBL" id="MBM6662175.1"/>
    </source>
</evidence>
<keyword evidence="1 2" id="KW-0690">Ribosome biogenesis</keyword>
<dbReference type="SUPFAM" id="SSF89919">
    <property type="entry name" value="Ribosome-binding factor A, RbfA"/>
    <property type="match status" value="1"/>
</dbReference>
<comment type="subcellular location">
    <subcellularLocation>
        <location evidence="2">Cytoplasm</location>
    </subcellularLocation>
</comment>
<comment type="caution">
    <text evidence="3">The sequence shown here is derived from an EMBL/GenBank/DDBJ whole genome shotgun (WGS) entry which is preliminary data.</text>
</comment>
<comment type="function">
    <text evidence="2">One of several proteins that assist in the late maturation steps of the functional core of the 30S ribosomal subunit. Associates with free 30S ribosomal subunits (but not with 30S subunits that are part of 70S ribosomes or polysomes). Required for efficient processing of 16S rRNA. May interact with the 5'-terminal helix region of 16S rRNA.</text>
</comment>
<dbReference type="AlphaFoldDB" id="A0A938WMS3"/>
<dbReference type="InterPro" id="IPR015946">
    <property type="entry name" value="KH_dom-like_a/b"/>
</dbReference>
<evidence type="ECO:0000256" key="2">
    <source>
        <dbReference type="HAMAP-Rule" id="MF_00003"/>
    </source>
</evidence>
<dbReference type="InterPro" id="IPR023799">
    <property type="entry name" value="RbfA_dom_sf"/>
</dbReference>
<dbReference type="Gene3D" id="3.30.300.20">
    <property type="match status" value="1"/>
</dbReference>
<gene>
    <name evidence="2 3" type="primary">rbfA</name>
    <name evidence="3" type="ORF">H6B30_10505</name>
</gene>
<organism evidence="3 4">
    <name type="scientific">Marseilla massiliensis</name>
    <dbReference type="NCBI Taxonomy" id="1841864"/>
    <lineage>
        <taxon>Bacteria</taxon>
        <taxon>Pseudomonadati</taxon>
        <taxon>Bacteroidota</taxon>
        <taxon>Bacteroidia</taxon>
        <taxon>Bacteroidales</taxon>
        <taxon>Prevotellaceae</taxon>
        <taxon>Marseilla</taxon>
    </lineage>
</organism>
<dbReference type="InterPro" id="IPR000238">
    <property type="entry name" value="RbfA"/>
</dbReference>
<reference evidence="3 4" key="1">
    <citation type="journal article" date="2021" name="Sci. Rep.">
        <title>The distribution of antibiotic resistance genes in chicken gut microbiota commensals.</title>
        <authorList>
            <person name="Juricova H."/>
            <person name="Matiasovicova J."/>
            <person name="Kubasova T."/>
            <person name="Cejkova D."/>
            <person name="Rychlik I."/>
        </authorList>
    </citation>
    <scope>NUCLEOTIDE SEQUENCE [LARGE SCALE GENOMIC DNA]</scope>
    <source>
        <strain evidence="3 4">An819</strain>
    </source>
</reference>
<sequence>MQETRQNKVARLLQKELSLIFQQQTRATHGVMVSVTRARISPDLSVCTAYVSIFPSEHGEEILANIRSNEKTIRYELGTRMRHQLRIVPELRFFLDDSLDYIEHIDELLKK</sequence>
<dbReference type="NCBIfam" id="TIGR00082">
    <property type="entry name" value="rbfA"/>
    <property type="match status" value="1"/>
</dbReference>
<dbReference type="PANTHER" id="PTHR33515:SF1">
    <property type="entry name" value="RIBOSOME-BINDING FACTOR A, CHLOROPLASTIC-RELATED"/>
    <property type="match status" value="1"/>
</dbReference>
<comment type="similarity">
    <text evidence="2">Belongs to the RbfA family.</text>
</comment>
<dbReference type="GO" id="GO:0005829">
    <property type="term" value="C:cytosol"/>
    <property type="evidence" value="ECO:0007669"/>
    <property type="project" value="TreeGrafter"/>
</dbReference>
<proteinExistence type="inferred from homology"/>
<accession>A0A938WMS3</accession>
<dbReference type="Pfam" id="PF02033">
    <property type="entry name" value="RBFA"/>
    <property type="match status" value="1"/>
</dbReference>
<dbReference type="EMBL" id="JACJJL010000017">
    <property type="protein sequence ID" value="MBM6662175.1"/>
    <property type="molecule type" value="Genomic_DNA"/>
</dbReference>
<keyword evidence="4" id="KW-1185">Reference proteome</keyword>
<dbReference type="Proteomes" id="UP000764045">
    <property type="component" value="Unassembled WGS sequence"/>
</dbReference>
<name>A0A938WMS3_9BACT</name>
<dbReference type="PANTHER" id="PTHR33515">
    <property type="entry name" value="RIBOSOME-BINDING FACTOR A, CHLOROPLASTIC-RELATED"/>
    <property type="match status" value="1"/>
</dbReference>
<keyword evidence="2" id="KW-0963">Cytoplasm</keyword>
<evidence type="ECO:0000313" key="4">
    <source>
        <dbReference type="Proteomes" id="UP000764045"/>
    </source>
</evidence>
<dbReference type="GO" id="GO:0043024">
    <property type="term" value="F:ribosomal small subunit binding"/>
    <property type="evidence" value="ECO:0007669"/>
    <property type="project" value="TreeGrafter"/>
</dbReference>
<dbReference type="GO" id="GO:0030490">
    <property type="term" value="P:maturation of SSU-rRNA"/>
    <property type="evidence" value="ECO:0007669"/>
    <property type="project" value="UniProtKB-UniRule"/>
</dbReference>
<dbReference type="HAMAP" id="MF_00003">
    <property type="entry name" value="RbfA"/>
    <property type="match status" value="1"/>
</dbReference>
<protein>
    <recommendedName>
        <fullName evidence="2">Ribosome-binding factor A</fullName>
    </recommendedName>
</protein>
<dbReference type="RefSeq" id="WP_205110373.1">
    <property type="nucleotide sequence ID" value="NZ_JACJJL010000017.1"/>
</dbReference>